<dbReference type="InterPro" id="IPR011333">
    <property type="entry name" value="SKP1/BTB/POZ_sf"/>
</dbReference>
<dbReference type="Pfam" id="PF00651">
    <property type="entry name" value="BTB"/>
    <property type="match status" value="1"/>
</dbReference>
<feature type="non-terminal residue" evidence="3">
    <location>
        <position position="203"/>
    </location>
</feature>
<dbReference type="OrthoDB" id="624345at2759"/>
<evidence type="ECO:0000313" key="4">
    <source>
        <dbReference type="Proteomes" id="UP000316079"/>
    </source>
</evidence>
<dbReference type="Proteomes" id="UP000316079">
    <property type="component" value="Unassembled WGS sequence"/>
</dbReference>
<dbReference type="GO" id="GO:0000981">
    <property type="term" value="F:DNA-binding transcription factor activity, RNA polymerase II-specific"/>
    <property type="evidence" value="ECO:0007669"/>
    <property type="project" value="TreeGrafter"/>
</dbReference>
<dbReference type="STRING" id="623744.A0A553NL81"/>
<dbReference type="InterPro" id="IPR000210">
    <property type="entry name" value="BTB/POZ_dom"/>
</dbReference>
<evidence type="ECO:0000313" key="3">
    <source>
        <dbReference type="EMBL" id="TRY66191.1"/>
    </source>
</evidence>
<reference evidence="3 4" key="1">
    <citation type="journal article" date="2019" name="Sci. Data">
        <title>Hybrid genome assembly and annotation of Danionella translucida.</title>
        <authorList>
            <person name="Kadobianskyi M."/>
            <person name="Schulze L."/>
            <person name="Schuelke M."/>
            <person name="Judkewitz B."/>
        </authorList>
    </citation>
    <scope>NUCLEOTIDE SEQUENCE [LARGE SCALE GENOMIC DNA]</scope>
    <source>
        <strain evidence="3 4">Bolton</strain>
    </source>
</reference>
<accession>A0A553NL81</accession>
<organism evidence="3 4">
    <name type="scientific">Danionella cerebrum</name>
    <dbReference type="NCBI Taxonomy" id="2873325"/>
    <lineage>
        <taxon>Eukaryota</taxon>
        <taxon>Metazoa</taxon>
        <taxon>Chordata</taxon>
        <taxon>Craniata</taxon>
        <taxon>Vertebrata</taxon>
        <taxon>Euteleostomi</taxon>
        <taxon>Actinopterygii</taxon>
        <taxon>Neopterygii</taxon>
        <taxon>Teleostei</taxon>
        <taxon>Ostariophysi</taxon>
        <taxon>Cypriniformes</taxon>
        <taxon>Danionidae</taxon>
        <taxon>Danioninae</taxon>
        <taxon>Danionella</taxon>
    </lineage>
</organism>
<dbReference type="PANTHER" id="PTHR46105:SF23">
    <property type="entry name" value="TRANSCRIPTION REGULATOR PROTEIN BACH1"/>
    <property type="match status" value="1"/>
</dbReference>
<dbReference type="AlphaFoldDB" id="A0A553NL81"/>
<dbReference type="SUPFAM" id="SSF54695">
    <property type="entry name" value="POZ domain"/>
    <property type="match status" value="1"/>
</dbReference>
<name>A0A553NL81_9TELE</name>
<dbReference type="PANTHER" id="PTHR46105">
    <property type="entry name" value="AGAP004733-PA"/>
    <property type="match status" value="1"/>
</dbReference>
<feature type="domain" description="BTB" evidence="2">
    <location>
        <begin position="41"/>
        <end position="107"/>
    </location>
</feature>
<evidence type="ECO:0000256" key="1">
    <source>
        <dbReference type="SAM" id="MobiDB-lite"/>
    </source>
</evidence>
<dbReference type="Gene3D" id="3.30.710.10">
    <property type="entry name" value="Potassium Channel Kv1.1, Chain A"/>
    <property type="match status" value="1"/>
</dbReference>
<protein>
    <recommendedName>
        <fullName evidence="2">BTB domain-containing protein</fullName>
    </recommendedName>
</protein>
<dbReference type="GO" id="GO:0000978">
    <property type="term" value="F:RNA polymerase II cis-regulatory region sequence-specific DNA binding"/>
    <property type="evidence" value="ECO:0007669"/>
    <property type="project" value="TreeGrafter"/>
</dbReference>
<sequence>MKPLIMSVDGPRSSVFIFQSSVHSHRVLLSLEQLRQKDQLCDLTVEVHNTSFRAHSSVLASCSHYFYGALTNHSPGSITVSLPHEVTVEGFEPLLQFAYTAKLHFTKENILEIRRCAKFLGFQNLDDACFEFLIPKFSEDGAKGKGKTLAPHEKPQSIPDPNHQKPPNGEDVVPGNEGSIMLNVPPLSSVKSLQECPTISHEK</sequence>
<comment type="caution">
    <text evidence="3">The sequence shown here is derived from an EMBL/GenBank/DDBJ whole genome shotgun (WGS) entry which is preliminary data.</text>
</comment>
<keyword evidence="4" id="KW-1185">Reference proteome</keyword>
<dbReference type="InterPro" id="IPR050457">
    <property type="entry name" value="ZnFinger_BTB_dom_contain"/>
</dbReference>
<proteinExistence type="predicted"/>
<evidence type="ECO:0000259" key="2">
    <source>
        <dbReference type="PROSITE" id="PS50097"/>
    </source>
</evidence>
<gene>
    <name evidence="3" type="ORF">DNTS_028301</name>
</gene>
<dbReference type="SMART" id="SM00225">
    <property type="entry name" value="BTB"/>
    <property type="match status" value="1"/>
</dbReference>
<dbReference type="PROSITE" id="PS50097">
    <property type="entry name" value="BTB"/>
    <property type="match status" value="1"/>
</dbReference>
<dbReference type="EMBL" id="SRMA01026860">
    <property type="protein sequence ID" value="TRY66191.1"/>
    <property type="molecule type" value="Genomic_DNA"/>
</dbReference>
<feature type="region of interest" description="Disordered" evidence="1">
    <location>
        <begin position="143"/>
        <end position="203"/>
    </location>
</feature>